<keyword evidence="2" id="KW-1185">Reference proteome</keyword>
<name>A0ABV9I5D8_9DEIO</name>
<dbReference type="SUPFAM" id="SSF50324">
    <property type="entry name" value="Inorganic pyrophosphatase"/>
    <property type="match status" value="1"/>
</dbReference>
<accession>A0ABV9I5D8</accession>
<evidence type="ECO:0000313" key="1">
    <source>
        <dbReference type="EMBL" id="MFC4637302.1"/>
    </source>
</evidence>
<comment type="caution">
    <text evidence="1">The sequence shown here is derived from an EMBL/GenBank/DDBJ whole genome shotgun (WGS) entry which is preliminary data.</text>
</comment>
<dbReference type="EMBL" id="JBHSEI010000001">
    <property type="protein sequence ID" value="MFC4637302.1"/>
    <property type="molecule type" value="Genomic_DNA"/>
</dbReference>
<gene>
    <name evidence="1" type="ORF">ACFO0D_02995</name>
</gene>
<dbReference type="Proteomes" id="UP001595952">
    <property type="component" value="Unassembled WGS sequence"/>
</dbReference>
<proteinExistence type="predicted"/>
<dbReference type="RefSeq" id="WP_380060327.1">
    <property type="nucleotide sequence ID" value="NZ_JBHSEI010000001.1"/>
</dbReference>
<evidence type="ECO:0000313" key="2">
    <source>
        <dbReference type="Proteomes" id="UP001595952"/>
    </source>
</evidence>
<organism evidence="1 2">
    <name type="scientific">Deinococcus hohokamensis</name>
    <dbReference type="NCBI Taxonomy" id="309883"/>
    <lineage>
        <taxon>Bacteria</taxon>
        <taxon>Thermotogati</taxon>
        <taxon>Deinococcota</taxon>
        <taxon>Deinococci</taxon>
        <taxon>Deinococcales</taxon>
        <taxon>Deinococcaceae</taxon>
        <taxon>Deinococcus</taxon>
    </lineage>
</organism>
<sequence length="130" mass="14209">MRLWDGVVEWTAGTTERFVWDSGRVRPLRQEPQPAPVNYGCLPGVWNPADEAEADAVWLGAPRQVGEPVRAAPTGLLHLQDGDHKVIFGDLTGARALLDWFPPERGARLLGPAEAEAWLLGLPTSEPAPR</sequence>
<dbReference type="Gene3D" id="3.90.80.10">
    <property type="entry name" value="Inorganic pyrophosphatase"/>
    <property type="match status" value="1"/>
</dbReference>
<reference evidence="2" key="1">
    <citation type="journal article" date="2019" name="Int. J. Syst. Evol. Microbiol.">
        <title>The Global Catalogue of Microorganisms (GCM) 10K type strain sequencing project: providing services to taxonomists for standard genome sequencing and annotation.</title>
        <authorList>
            <consortium name="The Broad Institute Genomics Platform"/>
            <consortium name="The Broad Institute Genome Sequencing Center for Infectious Disease"/>
            <person name="Wu L."/>
            <person name="Ma J."/>
        </authorList>
    </citation>
    <scope>NUCLEOTIDE SEQUENCE [LARGE SCALE GENOMIC DNA]</scope>
    <source>
        <strain evidence="2">CCUG 55995</strain>
    </source>
</reference>
<dbReference type="InterPro" id="IPR036649">
    <property type="entry name" value="Pyrophosphatase_sf"/>
</dbReference>
<protein>
    <submittedName>
        <fullName evidence="1">Inorganic pyrophosphatase</fullName>
    </submittedName>
</protein>